<dbReference type="AlphaFoldDB" id="A0A3M3XLN9"/>
<dbReference type="InterPro" id="IPR009921">
    <property type="entry name" value="YehS-like"/>
</dbReference>
<evidence type="ECO:0000313" key="4">
    <source>
        <dbReference type="Proteomes" id="UP000274541"/>
    </source>
</evidence>
<evidence type="ECO:0000313" key="3">
    <source>
        <dbReference type="Proteomes" id="UP000274315"/>
    </source>
</evidence>
<dbReference type="Pfam" id="PF07308">
    <property type="entry name" value="DUF1456"/>
    <property type="match status" value="1"/>
</dbReference>
<sequence>MPITNNIVLKKLRVAFELKEDDMHAILKSVDFPVSKPELSALFRKVGHTNYRACGDQLLRNFLKGLTLRVRG</sequence>
<dbReference type="Proteomes" id="UP000274315">
    <property type="component" value="Unassembled WGS sequence"/>
</dbReference>
<protein>
    <submittedName>
        <fullName evidence="1">Uncharacterized protein</fullName>
    </submittedName>
</protein>
<dbReference type="PANTHER" id="PTHR37805">
    <property type="entry name" value="CYTOPLASMIC PROTEIN-RELATED"/>
    <property type="match status" value="1"/>
</dbReference>
<evidence type="ECO:0000313" key="1">
    <source>
        <dbReference type="EMBL" id="RMO70957.1"/>
    </source>
</evidence>
<dbReference type="EMBL" id="RBPX01000057">
    <property type="protein sequence ID" value="RMO70957.1"/>
    <property type="molecule type" value="Genomic_DNA"/>
</dbReference>
<comment type="caution">
    <text evidence="1">The sequence shown here is derived from an EMBL/GenBank/DDBJ whole genome shotgun (WGS) entry which is preliminary data.</text>
</comment>
<proteinExistence type="predicted"/>
<reference evidence="3 4" key="1">
    <citation type="submission" date="2018-08" db="EMBL/GenBank/DDBJ databases">
        <title>Recombination of ecologically and evolutionarily significant loci maintains genetic cohesion in the Pseudomonas syringae species complex.</title>
        <authorList>
            <person name="Dillon M."/>
            <person name="Thakur S."/>
            <person name="Almeida R.N.D."/>
            <person name="Weir B.S."/>
            <person name="Guttman D.S."/>
        </authorList>
    </citation>
    <scope>NUCLEOTIDE SEQUENCE [LARGE SCALE GENOMIC DNA]</scope>
    <source>
        <strain evidence="2 3">ICMP 11935</strain>
        <strain evidence="1 4">ICMP 4388</strain>
    </source>
</reference>
<gene>
    <name evidence="2" type="ORF">ALP24_04520</name>
    <name evidence="1" type="ORF">ALQ37_00642</name>
</gene>
<dbReference type="PANTHER" id="PTHR37805:SF1">
    <property type="entry name" value="CYTOPLASMIC PROTEIN"/>
    <property type="match status" value="1"/>
</dbReference>
<dbReference type="EMBL" id="RBUF01000554">
    <property type="protein sequence ID" value="RMU70302.1"/>
    <property type="molecule type" value="Genomic_DNA"/>
</dbReference>
<organism evidence="1 4">
    <name type="scientific">Pseudomonas syringae pv. aptata</name>
    <dbReference type="NCBI Taxonomy" id="83167"/>
    <lineage>
        <taxon>Bacteria</taxon>
        <taxon>Pseudomonadati</taxon>
        <taxon>Pseudomonadota</taxon>
        <taxon>Gammaproteobacteria</taxon>
        <taxon>Pseudomonadales</taxon>
        <taxon>Pseudomonadaceae</taxon>
        <taxon>Pseudomonas</taxon>
        <taxon>Pseudomonas syringae</taxon>
    </lineage>
</organism>
<evidence type="ECO:0000313" key="2">
    <source>
        <dbReference type="EMBL" id="RMU70302.1"/>
    </source>
</evidence>
<dbReference type="Proteomes" id="UP000274541">
    <property type="component" value="Unassembled WGS sequence"/>
</dbReference>
<name>A0A3M3XLN9_PSEAP</name>
<accession>A0A3M3XLN9</accession>